<dbReference type="SUPFAM" id="SSF52540">
    <property type="entry name" value="P-loop containing nucleoside triphosphate hydrolases"/>
    <property type="match status" value="1"/>
</dbReference>
<dbReference type="PANTHER" id="PTHR10039:SF14">
    <property type="entry name" value="NACHT DOMAIN-CONTAINING PROTEIN"/>
    <property type="match status" value="1"/>
</dbReference>
<dbReference type="InterPro" id="IPR056884">
    <property type="entry name" value="NPHP3-like_N"/>
</dbReference>
<dbReference type="InterPro" id="IPR027417">
    <property type="entry name" value="P-loop_NTPase"/>
</dbReference>
<accession>A0AAW0A5P7</accession>
<protein>
    <recommendedName>
        <fullName evidence="2">Nephrocystin 3-like N-terminal domain-containing protein</fullName>
    </recommendedName>
</protein>
<feature type="domain" description="Nephrocystin 3-like N-terminal" evidence="2">
    <location>
        <begin position="68"/>
        <end position="224"/>
    </location>
</feature>
<dbReference type="Proteomes" id="UP001362999">
    <property type="component" value="Unassembled WGS sequence"/>
</dbReference>
<dbReference type="AlphaFoldDB" id="A0AAW0A5P7"/>
<proteinExistence type="predicted"/>
<comment type="caution">
    <text evidence="3">The sequence shown here is derived from an EMBL/GenBank/DDBJ whole genome shotgun (WGS) entry which is preliminary data.</text>
</comment>
<reference evidence="3 4" key="1">
    <citation type="journal article" date="2024" name="J Genomics">
        <title>Draft genome sequencing and assembly of Favolaschia claudopus CIRM-BRFM 2984 isolated from oak limbs.</title>
        <authorList>
            <person name="Navarro D."/>
            <person name="Drula E."/>
            <person name="Chaduli D."/>
            <person name="Cazenave R."/>
            <person name="Ahrendt S."/>
            <person name="Wang J."/>
            <person name="Lipzen A."/>
            <person name="Daum C."/>
            <person name="Barry K."/>
            <person name="Grigoriev I.V."/>
            <person name="Favel A."/>
            <person name="Rosso M.N."/>
            <person name="Martin F."/>
        </authorList>
    </citation>
    <scope>NUCLEOTIDE SEQUENCE [LARGE SCALE GENOMIC DNA]</scope>
    <source>
        <strain evidence="3 4">CIRM-BRFM 2984</strain>
    </source>
</reference>
<dbReference type="EMBL" id="JAWWNJ010000083">
    <property type="protein sequence ID" value="KAK7001574.1"/>
    <property type="molecule type" value="Genomic_DNA"/>
</dbReference>
<organism evidence="3 4">
    <name type="scientific">Favolaschia claudopus</name>
    <dbReference type="NCBI Taxonomy" id="2862362"/>
    <lineage>
        <taxon>Eukaryota</taxon>
        <taxon>Fungi</taxon>
        <taxon>Dikarya</taxon>
        <taxon>Basidiomycota</taxon>
        <taxon>Agaricomycotina</taxon>
        <taxon>Agaricomycetes</taxon>
        <taxon>Agaricomycetidae</taxon>
        <taxon>Agaricales</taxon>
        <taxon>Marasmiineae</taxon>
        <taxon>Mycenaceae</taxon>
        <taxon>Favolaschia</taxon>
    </lineage>
</organism>
<dbReference type="Pfam" id="PF24883">
    <property type="entry name" value="NPHP3_N"/>
    <property type="match status" value="1"/>
</dbReference>
<gene>
    <name evidence="3" type="ORF">R3P38DRAFT_2649778</name>
</gene>
<evidence type="ECO:0000256" key="1">
    <source>
        <dbReference type="ARBA" id="ARBA00022737"/>
    </source>
</evidence>
<keyword evidence="1" id="KW-0677">Repeat</keyword>
<name>A0AAW0A5P7_9AGAR</name>
<evidence type="ECO:0000313" key="4">
    <source>
        <dbReference type="Proteomes" id="UP001362999"/>
    </source>
</evidence>
<sequence length="766" mass="87563">MTSTTKIFAAIRLTQVGCRQRNGRCADSDVNTALRILYSASAPNATHDAADGDTRVPCHPNTRMEILEHLTKWSEDNNSSQILWMHGPAGTGKSAIAQSFCEELQARNCLAGSFFFRRGHPSRGNPIKLWPTIAYQLALLFPGFKSTLGLHLTTDPSLLDKSISSQLQKLVIDSYTEASSSRTLIMVLDGLDECEGETRQQDILRSIAGSLTCRPSLRVLIVSRPEAHIKEVFCEPPLQLCEQLNVGGSMEDIHVYLVDEFKRIRKTHSIMTTTSSVWPEDHLIQNVVAKSSGHFIYAATVVRFVEDKDFDPVERLTVVTELRCPDDDFSPFAELDQLYLQILNMAPHRSKLLRILSVIAARFTDRLHVDGIGELLGLKLGEILLTLRRLHSLINVEDRLSKANDPPTKKISVYHASFLDFLHDPGRSQSFCFTDLKRQNLAVDMLTCLANPSEDDDDPECSSNFPFKLVQYLPFLSTTELTPRVANLLHRMSYEWIDSFYFPRHCNETQDLRPWLKRQQAPAHLLNRWDKYCLLAEVQRHCSSMQFEETLDTTITLDYIRSVTSSQQIRVIQLFFLVCLRLSPMFIHKFCITGTRVILGLSWKEFESIVAGLPSAPPDWEGDTSLWLYTFIASISHPTRMRILHPDPTLENTARWCLNNIGRRPRISRWFPPAWSCILRSCPPSSDLLHLLCAVEGEISSFILQDIEEQTRDRWPVAPHWHNILQWLQTFPEQPLDMIKRVRNQLPVDYVGNDKVWLLWKQSTGW</sequence>
<dbReference type="Gene3D" id="3.40.50.300">
    <property type="entry name" value="P-loop containing nucleotide triphosphate hydrolases"/>
    <property type="match status" value="1"/>
</dbReference>
<evidence type="ECO:0000259" key="2">
    <source>
        <dbReference type="Pfam" id="PF24883"/>
    </source>
</evidence>
<evidence type="ECO:0000313" key="3">
    <source>
        <dbReference type="EMBL" id="KAK7001574.1"/>
    </source>
</evidence>
<dbReference type="PANTHER" id="PTHR10039">
    <property type="entry name" value="AMELOGENIN"/>
    <property type="match status" value="1"/>
</dbReference>
<keyword evidence="4" id="KW-1185">Reference proteome</keyword>